<name>A0A1E4SY68_9ASCO</name>
<dbReference type="PANTHER" id="PTHR47966:SF75">
    <property type="entry name" value="ENDOPEPTIDASE (CTSD), PUTATIVE (AFU_ORTHOLOGUE AFUA_4G07040)-RELATED"/>
    <property type="match status" value="1"/>
</dbReference>
<keyword evidence="7" id="KW-0378">Hydrolase</keyword>
<dbReference type="InterPro" id="IPR021109">
    <property type="entry name" value="Peptidase_aspartic_dom_sf"/>
</dbReference>
<dbReference type="InterPro" id="IPR001461">
    <property type="entry name" value="Aspartic_peptidase_A1"/>
</dbReference>
<dbReference type="EMBL" id="KV453856">
    <property type="protein sequence ID" value="ODV84447.1"/>
    <property type="molecule type" value="Genomic_DNA"/>
</dbReference>
<feature type="chain" id="PRO_5009162998" description="Peptidase A1 domain-containing protein" evidence="8">
    <location>
        <begin position="19"/>
        <end position="487"/>
    </location>
</feature>
<organism evidence="10 11">
    <name type="scientific">[Candida] arabinofermentans NRRL YB-2248</name>
    <dbReference type="NCBI Taxonomy" id="983967"/>
    <lineage>
        <taxon>Eukaryota</taxon>
        <taxon>Fungi</taxon>
        <taxon>Dikarya</taxon>
        <taxon>Ascomycota</taxon>
        <taxon>Saccharomycotina</taxon>
        <taxon>Pichiomycetes</taxon>
        <taxon>Pichiales</taxon>
        <taxon>Pichiaceae</taxon>
        <taxon>Ogataea</taxon>
        <taxon>Ogataea/Candida clade</taxon>
    </lineage>
</organism>
<sequence>MHFNHLLALVAFQSSTLAFRTLSPSYINSSAAYEVSSIEEAPSSFIKRVNKQTVLHSPTKVQLNSGLNLVLSDSNSESYSINITIDSIDYPLLIDTGSPYLWIYGSNCTDESCEDKQLYHALEDESIETFDLAYSSGSASGIVVQNDLIIAGLEDSKFAFGVADSVPDIFESYSFSGVLGLPSSDTSSTGMKNLIASLHNESVIEESKFSLCLGEYNTSTNVANAGLFIIGDDAKQLYTGDVYYTDVLDNDNSYWEIKIESLYIDGYQATFDSMKVDGESSKVSRLGVIDSGTTSIIASSADAVVIHSYFDDAVTDGENFAIFCNSTLTLDFEIGGHNFSLTSDQYIGQAYSKDSGYYGYCVSNIQGLDSTTDGSWILGALFLNDRFAVFDYDNAKVGFAERNENVILVPAPTASATTTSKASNSMSSTAIATKLTSGYTNSTTFTQSSMTSSQASSSTASHNAAFKNTHDSLTVGSLLGAVLCLLI</sequence>
<dbReference type="GO" id="GO:0004190">
    <property type="term" value="F:aspartic-type endopeptidase activity"/>
    <property type="evidence" value="ECO:0007669"/>
    <property type="project" value="UniProtKB-KW"/>
</dbReference>
<dbReference type="OrthoDB" id="28208at2759"/>
<dbReference type="Gene3D" id="2.40.70.10">
    <property type="entry name" value="Acid Proteases"/>
    <property type="match status" value="2"/>
</dbReference>
<evidence type="ECO:0000256" key="5">
    <source>
        <dbReference type="PIRSR" id="PIRSR601461-1"/>
    </source>
</evidence>
<feature type="active site" evidence="5">
    <location>
        <position position="95"/>
    </location>
</feature>
<feature type="domain" description="Peptidase A1" evidence="9">
    <location>
        <begin position="79"/>
        <end position="400"/>
    </location>
</feature>
<evidence type="ECO:0000256" key="2">
    <source>
        <dbReference type="ARBA" id="ARBA00022729"/>
    </source>
</evidence>
<comment type="similarity">
    <text evidence="1 7">Belongs to the peptidase A1 family.</text>
</comment>
<proteinExistence type="inferred from homology"/>
<reference evidence="11" key="1">
    <citation type="submission" date="2016-04" db="EMBL/GenBank/DDBJ databases">
        <title>Comparative genomics of biotechnologically important yeasts.</title>
        <authorList>
            <consortium name="DOE Joint Genome Institute"/>
            <person name="Riley R."/>
            <person name="Haridas S."/>
            <person name="Wolfe K.H."/>
            <person name="Lopes M.R."/>
            <person name="Hittinger C.T."/>
            <person name="Goker M."/>
            <person name="Salamov A."/>
            <person name="Wisecaver J."/>
            <person name="Long T.M."/>
            <person name="Aerts A.L."/>
            <person name="Barry K."/>
            <person name="Choi C."/>
            <person name="Clum A."/>
            <person name="Coughlan A.Y."/>
            <person name="Deshpande S."/>
            <person name="Douglass A.P."/>
            <person name="Hanson S.J."/>
            <person name="Klenk H.-P."/>
            <person name="Labutti K."/>
            <person name="Lapidus A."/>
            <person name="Lindquist E."/>
            <person name="Lipzen A."/>
            <person name="Meier-Kolthoff J.P."/>
            <person name="Ohm R.A."/>
            <person name="Otillar R.P."/>
            <person name="Pangilinan J."/>
            <person name="Peng Y."/>
            <person name="Rokas A."/>
            <person name="Rosa C.A."/>
            <person name="Scheuner C."/>
            <person name="Sibirny A.A."/>
            <person name="Slot J.C."/>
            <person name="Stielow J.B."/>
            <person name="Sun H."/>
            <person name="Kurtzman C.P."/>
            <person name="Blackwell M."/>
            <person name="Grigoriev I.V."/>
            <person name="Jeffries T.W."/>
        </authorList>
    </citation>
    <scope>NUCLEOTIDE SEQUENCE [LARGE SCALE GENOMIC DNA]</scope>
    <source>
        <strain evidence="11">NRRL YB-2248</strain>
    </source>
</reference>
<dbReference type="InterPro" id="IPR034164">
    <property type="entry name" value="Pepsin-like_dom"/>
</dbReference>
<evidence type="ECO:0000256" key="6">
    <source>
        <dbReference type="PIRSR" id="PIRSR601461-2"/>
    </source>
</evidence>
<evidence type="ECO:0000313" key="10">
    <source>
        <dbReference type="EMBL" id="ODV84447.1"/>
    </source>
</evidence>
<dbReference type="SUPFAM" id="SSF50630">
    <property type="entry name" value="Acid proteases"/>
    <property type="match status" value="1"/>
</dbReference>
<evidence type="ECO:0000256" key="4">
    <source>
        <dbReference type="ARBA" id="ARBA00023157"/>
    </source>
</evidence>
<dbReference type="STRING" id="983967.A0A1E4SY68"/>
<evidence type="ECO:0000256" key="8">
    <source>
        <dbReference type="SAM" id="SignalP"/>
    </source>
</evidence>
<dbReference type="PANTHER" id="PTHR47966">
    <property type="entry name" value="BETA-SITE APP-CLEAVING ENZYME, ISOFORM A-RELATED"/>
    <property type="match status" value="1"/>
</dbReference>
<dbReference type="Proteomes" id="UP000094801">
    <property type="component" value="Unassembled WGS sequence"/>
</dbReference>
<keyword evidence="11" id="KW-1185">Reference proteome</keyword>
<evidence type="ECO:0000256" key="7">
    <source>
        <dbReference type="RuleBase" id="RU000454"/>
    </source>
</evidence>
<keyword evidence="2 8" id="KW-0732">Signal</keyword>
<evidence type="ECO:0000256" key="1">
    <source>
        <dbReference type="ARBA" id="ARBA00007447"/>
    </source>
</evidence>
<dbReference type="CDD" id="cd05471">
    <property type="entry name" value="pepsin_like"/>
    <property type="match status" value="1"/>
</dbReference>
<dbReference type="PROSITE" id="PS00141">
    <property type="entry name" value="ASP_PROTEASE"/>
    <property type="match status" value="1"/>
</dbReference>
<evidence type="ECO:0000256" key="3">
    <source>
        <dbReference type="ARBA" id="ARBA00022750"/>
    </source>
</evidence>
<dbReference type="Pfam" id="PF00026">
    <property type="entry name" value="Asp"/>
    <property type="match status" value="1"/>
</dbReference>
<dbReference type="InterPro" id="IPR033121">
    <property type="entry name" value="PEPTIDASE_A1"/>
</dbReference>
<feature type="disulfide bond" evidence="6">
    <location>
        <begin position="108"/>
        <end position="113"/>
    </location>
</feature>
<evidence type="ECO:0000259" key="9">
    <source>
        <dbReference type="PROSITE" id="PS51767"/>
    </source>
</evidence>
<dbReference type="PROSITE" id="PS51767">
    <property type="entry name" value="PEPTIDASE_A1"/>
    <property type="match status" value="1"/>
</dbReference>
<protein>
    <recommendedName>
        <fullName evidence="9">Peptidase A1 domain-containing protein</fullName>
    </recommendedName>
</protein>
<keyword evidence="7" id="KW-0645">Protease</keyword>
<evidence type="ECO:0000313" key="11">
    <source>
        <dbReference type="Proteomes" id="UP000094801"/>
    </source>
</evidence>
<keyword evidence="3 7" id="KW-0064">Aspartyl protease</keyword>
<dbReference type="GO" id="GO:0006508">
    <property type="term" value="P:proteolysis"/>
    <property type="evidence" value="ECO:0007669"/>
    <property type="project" value="UniProtKB-KW"/>
</dbReference>
<keyword evidence="4 6" id="KW-1015">Disulfide bond</keyword>
<dbReference type="AlphaFoldDB" id="A0A1E4SY68"/>
<dbReference type="InterPro" id="IPR001969">
    <property type="entry name" value="Aspartic_peptidase_AS"/>
</dbReference>
<dbReference type="PRINTS" id="PR00792">
    <property type="entry name" value="PEPSIN"/>
</dbReference>
<feature type="active site" evidence="5">
    <location>
        <position position="290"/>
    </location>
</feature>
<gene>
    <name evidence="10" type="ORF">CANARDRAFT_200651</name>
</gene>
<accession>A0A1E4SY68</accession>
<feature type="signal peptide" evidence="8">
    <location>
        <begin position="1"/>
        <end position="18"/>
    </location>
</feature>
<dbReference type="GO" id="GO:0005576">
    <property type="term" value="C:extracellular region"/>
    <property type="evidence" value="ECO:0007669"/>
    <property type="project" value="UniProtKB-ARBA"/>
</dbReference>